<feature type="transmembrane region" description="Helical" evidence="1">
    <location>
        <begin position="156"/>
        <end position="174"/>
    </location>
</feature>
<keyword evidence="1" id="KW-0472">Membrane</keyword>
<organism evidence="2 3">
    <name type="scientific">Geodermatophilus saharensis</name>
    <dbReference type="NCBI Taxonomy" id="1137994"/>
    <lineage>
        <taxon>Bacteria</taxon>
        <taxon>Bacillati</taxon>
        <taxon>Actinomycetota</taxon>
        <taxon>Actinomycetes</taxon>
        <taxon>Geodermatophilales</taxon>
        <taxon>Geodermatophilaceae</taxon>
        <taxon>Geodermatophilus</taxon>
    </lineage>
</organism>
<feature type="transmembrane region" description="Helical" evidence="1">
    <location>
        <begin position="323"/>
        <end position="344"/>
    </location>
</feature>
<name>A0A239CR24_9ACTN</name>
<gene>
    <name evidence="2" type="ORF">SAMN04488107_1764</name>
</gene>
<feature type="transmembrane region" description="Helical" evidence="1">
    <location>
        <begin position="287"/>
        <end position="311"/>
    </location>
</feature>
<feature type="transmembrane region" description="Helical" evidence="1">
    <location>
        <begin position="98"/>
        <end position="115"/>
    </location>
</feature>
<keyword evidence="1" id="KW-1133">Transmembrane helix</keyword>
<feature type="transmembrane region" description="Helical" evidence="1">
    <location>
        <begin position="241"/>
        <end position="262"/>
    </location>
</feature>
<dbReference type="PANTHER" id="PTHR36840">
    <property type="entry name" value="BLL5714 PROTEIN"/>
    <property type="match status" value="1"/>
</dbReference>
<dbReference type="EMBL" id="FZOH01000003">
    <property type="protein sequence ID" value="SNS22312.1"/>
    <property type="molecule type" value="Genomic_DNA"/>
</dbReference>
<dbReference type="Pfam" id="PF06772">
    <property type="entry name" value="LtrA"/>
    <property type="match status" value="1"/>
</dbReference>
<feature type="transmembrane region" description="Helical" evidence="1">
    <location>
        <begin position="180"/>
        <end position="197"/>
    </location>
</feature>
<evidence type="ECO:0000313" key="3">
    <source>
        <dbReference type="Proteomes" id="UP000198386"/>
    </source>
</evidence>
<feature type="transmembrane region" description="Helical" evidence="1">
    <location>
        <begin position="121"/>
        <end position="140"/>
    </location>
</feature>
<dbReference type="OrthoDB" id="7698234at2"/>
<keyword evidence="1" id="KW-0812">Transmembrane</keyword>
<feature type="transmembrane region" description="Helical" evidence="1">
    <location>
        <begin position="374"/>
        <end position="392"/>
    </location>
</feature>
<accession>A0A239CR24</accession>
<sequence length="404" mass="42682">MADQGPVRTFLGGGRGRRDAVRPPQLRTDDHRSASRLELFFDLAFVLVVAELAIALREDVTLHGFLVFAGLFATVWWSWVSSTLYANRFDHDDVVYRLYKLGSMAAVVGLAASASEATGERFAVFVLCHVVLRLLLLLQYRRAHVHVPEARPITRLYLLGAGAGATLWAVSLAVPRPAAYALWAAAVLVEALVPLLATRSSADVPLHVEHLPERFALFVILVLGEPVAAVAHGLYDAGWSGAALPVAVLGFVLAAALWWSYFDLAGARAKKLLGEAGESNGAHSHDVYVFGHLPLTLALASVGAGLELAVVEAAAGEVPAGTRLLVAGGVAVYLVAASVTASAMTGQAGHGWWWPLLAAVVAALDALLELPAWVVVGALALLVSLVVVAGLVQRSSGRLETEEV</sequence>
<dbReference type="Proteomes" id="UP000198386">
    <property type="component" value="Unassembled WGS sequence"/>
</dbReference>
<evidence type="ECO:0000256" key="1">
    <source>
        <dbReference type="SAM" id="Phobius"/>
    </source>
</evidence>
<proteinExistence type="predicted"/>
<evidence type="ECO:0000313" key="2">
    <source>
        <dbReference type="EMBL" id="SNS22312.1"/>
    </source>
</evidence>
<reference evidence="3" key="1">
    <citation type="submission" date="2017-06" db="EMBL/GenBank/DDBJ databases">
        <authorList>
            <person name="Varghese N."/>
            <person name="Submissions S."/>
        </authorList>
    </citation>
    <scope>NUCLEOTIDE SEQUENCE [LARGE SCALE GENOMIC DNA]</scope>
    <source>
        <strain evidence="3">DSM 45423</strain>
    </source>
</reference>
<dbReference type="AlphaFoldDB" id="A0A239CR24"/>
<keyword evidence="3" id="KW-1185">Reference proteome</keyword>
<feature type="transmembrane region" description="Helical" evidence="1">
    <location>
        <begin position="217"/>
        <end position="235"/>
    </location>
</feature>
<feature type="transmembrane region" description="Helical" evidence="1">
    <location>
        <begin position="37"/>
        <end position="56"/>
    </location>
</feature>
<feature type="transmembrane region" description="Helical" evidence="1">
    <location>
        <begin position="62"/>
        <end position="86"/>
    </location>
</feature>
<dbReference type="InterPro" id="IPR010640">
    <property type="entry name" value="Low_temperature_requirement_A"/>
</dbReference>
<dbReference type="RefSeq" id="WP_089403526.1">
    <property type="nucleotide sequence ID" value="NZ_FZOH01000003.1"/>
</dbReference>
<dbReference type="PANTHER" id="PTHR36840:SF1">
    <property type="entry name" value="BLL5714 PROTEIN"/>
    <property type="match status" value="1"/>
</dbReference>
<protein>
    <submittedName>
        <fullName evidence="2">Low temperature requirement protein LtrA</fullName>
    </submittedName>
</protein>